<feature type="repeat" description="WD" evidence="7">
    <location>
        <begin position="147"/>
        <end position="195"/>
    </location>
</feature>
<sequence>MELNGDVETSRRVQVRFITKLKSPMKIPTTSIAIPSNLTRMGLSTIVNDLIKAGNSDWEALPFDFIIDGELVRMSLEQFLLAKGISAEKILEIEYIKAAVPRKQEDPCLHDDWVSAVSGANSRFILTGSYDSFGRLWEAGGQCTHLLEGHKDAINSISVINKKGVESKTSVHLATASKDRTLRLWRVDAEEPFNHPRKVTAYKVLKGHTASVQSVVSHPSDDMVCSGSWDHTIKLWQTNDSGAEGDLASTKKRKVGTDAKESQSEAEAVSTLTGHTQCVSSVAWPEHERIYSASWDHSIRRWDIETGQSSWDVNTGKVINCLDVGGEGSSLIAAGGSDPILRIWDPRKPGSLAPVFQFSSHTSWITACKWHGKSWFHLLSGSYDGKVMLWDLRTAWPVAVIESHQDKVLCADWWKDDCVVSGGADSKLCRSSEISIL</sequence>
<comment type="similarity">
    <text evidence="6">Belongs to the WD repeat WDR12/YTM1 family.</text>
</comment>
<comment type="subcellular location">
    <subcellularLocation>
        <location evidence="6">Nucleus</location>
        <location evidence="6">Nucleolus</location>
    </subcellularLocation>
    <subcellularLocation>
        <location evidence="6">Nucleus</location>
        <location evidence="6">Nucleoplasm</location>
    </subcellularLocation>
</comment>
<dbReference type="GO" id="GO:0005654">
    <property type="term" value="C:nucleoplasm"/>
    <property type="evidence" value="ECO:0007669"/>
    <property type="project" value="UniProtKB-SubCell"/>
</dbReference>
<dbReference type="Proteomes" id="UP000554482">
    <property type="component" value="Unassembled WGS sequence"/>
</dbReference>
<accession>A0A7J6W2Q2</accession>
<dbReference type="GO" id="GO:0005730">
    <property type="term" value="C:nucleolus"/>
    <property type="evidence" value="ECO:0007669"/>
    <property type="project" value="UniProtKB-SubCell"/>
</dbReference>
<organism evidence="10 11">
    <name type="scientific">Thalictrum thalictroides</name>
    <name type="common">Rue-anemone</name>
    <name type="synonym">Anemone thalictroides</name>
    <dbReference type="NCBI Taxonomy" id="46969"/>
    <lineage>
        <taxon>Eukaryota</taxon>
        <taxon>Viridiplantae</taxon>
        <taxon>Streptophyta</taxon>
        <taxon>Embryophyta</taxon>
        <taxon>Tracheophyta</taxon>
        <taxon>Spermatophyta</taxon>
        <taxon>Magnoliopsida</taxon>
        <taxon>Ranunculales</taxon>
        <taxon>Ranunculaceae</taxon>
        <taxon>Thalictroideae</taxon>
        <taxon>Thalictrum</taxon>
    </lineage>
</organism>
<dbReference type="Gene3D" id="2.130.10.10">
    <property type="entry name" value="YVTN repeat-like/Quinoprotein amine dehydrogenase"/>
    <property type="match status" value="1"/>
</dbReference>
<dbReference type="Pfam" id="PF00400">
    <property type="entry name" value="WD40"/>
    <property type="match status" value="5"/>
</dbReference>
<keyword evidence="4" id="KW-0677">Repeat</keyword>
<dbReference type="EMBL" id="JABWDY010022545">
    <property type="protein sequence ID" value="KAF5191659.1"/>
    <property type="molecule type" value="Genomic_DNA"/>
</dbReference>
<feature type="repeat" description="WD" evidence="7">
    <location>
        <begin position="205"/>
        <end position="237"/>
    </location>
</feature>
<dbReference type="OrthoDB" id="10251381at2759"/>
<evidence type="ECO:0000259" key="9">
    <source>
        <dbReference type="Pfam" id="PF08154"/>
    </source>
</evidence>
<dbReference type="InterPro" id="IPR020472">
    <property type="entry name" value="WD40_PAC1"/>
</dbReference>
<dbReference type="SUPFAM" id="SSF50978">
    <property type="entry name" value="WD40 repeat-like"/>
    <property type="match status" value="1"/>
</dbReference>
<feature type="region of interest" description="Disordered" evidence="8">
    <location>
        <begin position="241"/>
        <end position="261"/>
    </location>
</feature>
<dbReference type="InterPro" id="IPR019775">
    <property type="entry name" value="WD40_repeat_CS"/>
</dbReference>
<dbReference type="PROSITE" id="PS50082">
    <property type="entry name" value="WD_REPEATS_2"/>
    <property type="match status" value="4"/>
</dbReference>
<evidence type="ECO:0000313" key="10">
    <source>
        <dbReference type="EMBL" id="KAF5191659.1"/>
    </source>
</evidence>
<dbReference type="CDD" id="cd00200">
    <property type="entry name" value="WD40"/>
    <property type="match status" value="1"/>
</dbReference>
<evidence type="ECO:0000256" key="7">
    <source>
        <dbReference type="PROSITE-ProRule" id="PRU00221"/>
    </source>
</evidence>
<gene>
    <name evidence="10" type="ORF">FRX31_018755</name>
</gene>
<dbReference type="HAMAP" id="MF_03029">
    <property type="entry name" value="WDR12"/>
    <property type="match status" value="1"/>
</dbReference>
<protein>
    <recommendedName>
        <fullName evidence="6">Ribosome biogenesis protein WDR12 homolog</fullName>
    </recommendedName>
</protein>
<proteinExistence type="inferred from homology"/>
<evidence type="ECO:0000256" key="2">
    <source>
        <dbReference type="ARBA" id="ARBA00022552"/>
    </source>
</evidence>
<dbReference type="AlphaFoldDB" id="A0A7J6W2Q2"/>
<keyword evidence="2 6" id="KW-0698">rRNA processing</keyword>
<evidence type="ECO:0000256" key="5">
    <source>
        <dbReference type="ARBA" id="ARBA00023242"/>
    </source>
</evidence>
<dbReference type="GO" id="GO:0030687">
    <property type="term" value="C:preribosome, large subunit precursor"/>
    <property type="evidence" value="ECO:0007669"/>
    <property type="project" value="UniProtKB-UniRule"/>
</dbReference>
<dbReference type="InterPro" id="IPR012972">
    <property type="entry name" value="NLE"/>
</dbReference>
<feature type="domain" description="NLE" evidence="9">
    <location>
        <begin position="13"/>
        <end position="80"/>
    </location>
</feature>
<dbReference type="PROSITE" id="PS00678">
    <property type="entry name" value="WD_REPEATS_1"/>
    <property type="match status" value="1"/>
</dbReference>
<keyword evidence="3 7" id="KW-0853">WD repeat</keyword>
<dbReference type="GO" id="GO:0043021">
    <property type="term" value="F:ribonucleoprotein complex binding"/>
    <property type="evidence" value="ECO:0007669"/>
    <property type="project" value="UniProtKB-UniRule"/>
</dbReference>
<dbReference type="InterPro" id="IPR028599">
    <property type="entry name" value="WDR12/Ytm1"/>
</dbReference>
<dbReference type="InterPro" id="IPR036322">
    <property type="entry name" value="WD40_repeat_dom_sf"/>
</dbReference>
<dbReference type="GO" id="GO:0000463">
    <property type="term" value="P:maturation of LSU-rRNA from tricistronic rRNA transcript (SSU-rRNA, 5.8S rRNA, LSU-rRNA)"/>
    <property type="evidence" value="ECO:0007669"/>
    <property type="project" value="UniProtKB-UniRule"/>
</dbReference>
<dbReference type="SMART" id="SM00320">
    <property type="entry name" value="WD40"/>
    <property type="match status" value="7"/>
</dbReference>
<keyword evidence="1 6" id="KW-0690">Ribosome biogenesis</keyword>
<keyword evidence="5 6" id="KW-0539">Nucleus</keyword>
<dbReference type="FunFam" id="2.130.10.10:FF:000399">
    <property type="entry name" value="Ribosome biogenesis protein WDR12 homolog"/>
    <property type="match status" value="1"/>
</dbReference>
<keyword evidence="11" id="KW-1185">Reference proteome</keyword>
<dbReference type="Pfam" id="PF08154">
    <property type="entry name" value="NLE"/>
    <property type="match status" value="1"/>
</dbReference>
<evidence type="ECO:0000313" key="11">
    <source>
        <dbReference type="Proteomes" id="UP000554482"/>
    </source>
</evidence>
<feature type="repeat" description="WD" evidence="7">
    <location>
        <begin position="272"/>
        <end position="312"/>
    </location>
</feature>
<evidence type="ECO:0000256" key="4">
    <source>
        <dbReference type="ARBA" id="ARBA00022737"/>
    </source>
</evidence>
<comment type="function">
    <text evidence="6">Required for maturation of ribosomal RNAs and formation of the large ribosomal subunit.</text>
</comment>
<dbReference type="InterPro" id="IPR001680">
    <property type="entry name" value="WD40_rpt"/>
</dbReference>
<dbReference type="GO" id="GO:0000466">
    <property type="term" value="P:maturation of 5.8S rRNA from tricistronic rRNA transcript (SSU-rRNA, 5.8S rRNA, LSU-rRNA)"/>
    <property type="evidence" value="ECO:0007669"/>
    <property type="project" value="UniProtKB-UniRule"/>
</dbReference>
<evidence type="ECO:0000256" key="8">
    <source>
        <dbReference type="SAM" id="MobiDB-lite"/>
    </source>
</evidence>
<feature type="repeat" description="WD" evidence="7">
    <location>
        <begin position="358"/>
        <end position="400"/>
    </location>
</feature>
<name>A0A7J6W2Q2_THATH</name>
<evidence type="ECO:0000256" key="1">
    <source>
        <dbReference type="ARBA" id="ARBA00022517"/>
    </source>
</evidence>
<dbReference type="PANTHER" id="PTHR19855">
    <property type="entry name" value="WD40 REPEAT PROTEIN 12, 37"/>
    <property type="match status" value="1"/>
</dbReference>
<reference evidence="10 11" key="1">
    <citation type="submission" date="2020-06" db="EMBL/GenBank/DDBJ databases">
        <title>Transcriptomic and genomic resources for Thalictrum thalictroides and T. hernandezii: Facilitating candidate gene discovery in an emerging model plant lineage.</title>
        <authorList>
            <person name="Arias T."/>
            <person name="Riano-Pachon D.M."/>
            <person name="Di Stilio V.S."/>
        </authorList>
    </citation>
    <scope>NUCLEOTIDE SEQUENCE [LARGE SCALE GENOMIC DNA]</scope>
    <source>
        <strain evidence="11">cv. WT478/WT964</strain>
        <tissue evidence="10">Leaves</tissue>
    </source>
</reference>
<dbReference type="InterPro" id="IPR015943">
    <property type="entry name" value="WD40/YVTN_repeat-like_dom_sf"/>
</dbReference>
<dbReference type="PROSITE" id="PS50294">
    <property type="entry name" value="WD_REPEATS_REGION"/>
    <property type="match status" value="3"/>
</dbReference>
<comment type="caution">
    <text evidence="10">The sequence shown here is derived from an EMBL/GenBank/DDBJ whole genome shotgun (WGS) entry which is preliminary data.</text>
</comment>
<evidence type="ECO:0000256" key="3">
    <source>
        <dbReference type="ARBA" id="ARBA00022574"/>
    </source>
</evidence>
<dbReference type="PANTHER" id="PTHR19855:SF11">
    <property type="entry name" value="RIBOSOME BIOGENESIS PROTEIN WDR12"/>
    <property type="match status" value="1"/>
</dbReference>
<dbReference type="PRINTS" id="PR00320">
    <property type="entry name" value="GPROTEINBRPT"/>
</dbReference>
<evidence type="ECO:0000256" key="6">
    <source>
        <dbReference type="HAMAP-Rule" id="MF_03029"/>
    </source>
</evidence>